<feature type="chain" id="PRO_5038873432" description="Secreted protein" evidence="1">
    <location>
        <begin position="23"/>
        <end position="132"/>
    </location>
</feature>
<evidence type="ECO:0008006" key="4">
    <source>
        <dbReference type="Google" id="ProtNLM"/>
    </source>
</evidence>
<name>A0A3A4AB74_9ACTN</name>
<reference evidence="2 3" key="1">
    <citation type="submission" date="2018-09" db="EMBL/GenBank/DDBJ databases">
        <title>YIM 75507 draft genome.</title>
        <authorList>
            <person name="Tang S."/>
            <person name="Feng Y."/>
        </authorList>
    </citation>
    <scope>NUCLEOTIDE SEQUENCE [LARGE SCALE GENOMIC DNA]</scope>
    <source>
        <strain evidence="2 3">YIM 75507</strain>
    </source>
</reference>
<dbReference type="AlphaFoldDB" id="A0A3A4AB74"/>
<gene>
    <name evidence="2" type="ORF">D5H75_34920</name>
</gene>
<comment type="caution">
    <text evidence="2">The sequence shown here is derived from an EMBL/GenBank/DDBJ whole genome shotgun (WGS) entry which is preliminary data.</text>
</comment>
<organism evidence="2 3">
    <name type="scientific">Bailinhaonella thermotolerans</name>
    <dbReference type="NCBI Taxonomy" id="1070861"/>
    <lineage>
        <taxon>Bacteria</taxon>
        <taxon>Bacillati</taxon>
        <taxon>Actinomycetota</taxon>
        <taxon>Actinomycetes</taxon>
        <taxon>Streptosporangiales</taxon>
        <taxon>Streptosporangiaceae</taxon>
        <taxon>Bailinhaonella</taxon>
    </lineage>
</organism>
<protein>
    <recommendedName>
        <fullName evidence="4">Secreted protein</fullName>
    </recommendedName>
</protein>
<evidence type="ECO:0000313" key="3">
    <source>
        <dbReference type="Proteomes" id="UP000265768"/>
    </source>
</evidence>
<keyword evidence="3" id="KW-1185">Reference proteome</keyword>
<sequence length="132" mass="13888">MKMAAGAIVAAAFALPFGVATAGAASAAPDPGPGGGCWSEKVYPENNKKIALYIKSKSCAKPRLRAIALCGPIVFGAPGIPNFLAYGKSVSKKGEYSVASCSNGTWLKTHMPYSGGYQFHNGDGRWKTIWRF</sequence>
<proteinExistence type="predicted"/>
<dbReference type="EMBL" id="QZEY01000021">
    <property type="protein sequence ID" value="RJL22783.1"/>
    <property type="molecule type" value="Genomic_DNA"/>
</dbReference>
<dbReference type="Proteomes" id="UP000265768">
    <property type="component" value="Unassembled WGS sequence"/>
</dbReference>
<evidence type="ECO:0000313" key="2">
    <source>
        <dbReference type="EMBL" id="RJL22783.1"/>
    </source>
</evidence>
<evidence type="ECO:0000256" key="1">
    <source>
        <dbReference type="SAM" id="SignalP"/>
    </source>
</evidence>
<keyword evidence="1" id="KW-0732">Signal</keyword>
<feature type="signal peptide" evidence="1">
    <location>
        <begin position="1"/>
        <end position="22"/>
    </location>
</feature>
<accession>A0A3A4AB74</accession>